<dbReference type="PIRSF" id="PIRSF029883">
    <property type="entry name" value="KdgF"/>
    <property type="match status" value="1"/>
</dbReference>
<dbReference type="CDD" id="cd02238">
    <property type="entry name" value="cupin_KdgF"/>
    <property type="match status" value="1"/>
</dbReference>
<dbReference type="Pfam" id="PF07883">
    <property type="entry name" value="Cupin_2"/>
    <property type="match status" value="1"/>
</dbReference>
<organism evidence="2 3">
    <name type="scientific">Spirosoma oryzae</name>
    <dbReference type="NCBI Taxonomy" id="1469603"/>
    <lineage>
        <taxon>Bacteria</taxon>
        <taxon>Pseudomonadati</taxon>
        <taxon>Bacteroidota</taxon>
        <taxon>Cytophagia</taxon>
        <taxon>Cytophagales</taxon>
        <taxon>Cytophagaceae</taxon>
        <taxon>Spirosoma</taxon>
    </lineage>
</organism>
<dbReference type="RefSeq" id="WP_106139375.1">
    <property type="nucleotide sequence ID" value="NZ_PVTE01000017.1"/>
</dbReference>
<feature type="domain" description="Cupin type-2" evidence="1">
    <location>
        <begin position="38"/>
        <end position="93"/>
    </location>
</feature>
<accession>A0A2T0SM44</accession>
<evidence type="ECO:0000259" key="1">
    <source>
        <dbReference type="Pfam" id="PF07883"/>
    </source>
</evidence>
<dbReference type="PANTHER" id="PTHR40112">
    <property type="entry name" value="H2HPP ISOMERASE"/>
    <property type="match status" value="1"/>
</dbReference>
<evidence type="ECO:0000313" key="2">
    <source>
        <dbReference type="EMBL" id="PRY34443.1"/>
    </source>
</evidence>
<dbReference type="InterPro" id="IPR014710">
    <property type="entry name" value="RmlC-like_jellyroll"/>
</dbReference>
<dbReference type="InterPro" id="IPR052535">
    <property type="entry name" value="Bacilysin_H2HPP_isomerase"/>
</dbReference>
<reference evidence="2 3" key="1">
    <citation type="submission" date="2018-03" db="EMBL/GenBank/DDBJ databases">
        <title>Genomic Encyclopedia of Archaeal and Bacterial Type Strains, Phase II (KMG-II): from individual species to whole genera.</title>
        <authorList>
            <person name="Goeker M."/>
        </authorList>
    </citation>
    <scope>NUCLEOTIDE SEQUENCE [LARGE SCALE GENOMIC DNA]</scope>
    <source>
        <strain evidence="2 3">DSM 28354</strain>
    </source>
</reference>
<dbReference type="InterPro" id="IPR025499">
    <property type="entry name" value="KdgF"/>
</dbReference>
<name>A0A2T0SM44_9BACT</name>
<proteinExistence type="predicted"/>
<dbReference type="OrthoDB" id="9811153at2"/>
<keyword evidence="3" id="KW-1185">Reference proteome</keyword>
<dbReference type="EMBL" id="PVTE01000017">
    <property type="protein sequence ID" value="PRY34443.1"/>
    <property type="molecule type" value="Genomic_DNA"/>
</dbReference>
<dbReference type="AlphaFoldDB" id="A0A2T0SM44"/>
<dbReference type="Proteomes" id="UP000238375">
    <property type="component" value="Unassembled WGS sequence"/>
</dbReference>
<dbReference type="InterPro" id="IPR011051">
    <property type="entry name" value="RmlC_Cupin_sf"/>
</dbReference>
<dbReference type="InterPro" id="IPR013096">
    <property type="entry name" value="Cupin_2"/>
</dbReference>
<protein>
    <submittedName>
        <fullName evidence="2">Cupin domain-containing protein</fullName>
    </submittedName>
</protein>
<comment type="caution">
    <text evidence="2">The sequence shown here is derived from an EMBL/GenBank/DDBJ whole genome shotgun (WGS) entry which is preliminary data.</text>
</comment>
<evidence type="ECO:0000313" key="3">
    <source>
        <dbReference type="Proteomes" id="UP000238375"/>
    </source>
</evidence>
<dbReference type="Gene3D" id="2.60.120.10">
    <property type="entry name" value="Jelly Rolls"/>
    <property type="match status" value="1"/>
</dbReference>
<gene>
    <name evidence="2" type="ORF">CLV58_11747</name>
</gene>
<sequence length="111" mass="12460">MPQSSLFVDDDSLTWESTADGVKRKTMVYEPDMMVVKVAFEDGGIGAVHRHVHVQMSYVASGVFRITIGDETRELRQGDAFYIPSNVWHGAECLEAGMLIDSFTPMRDDFL</sequence>
<dbReference type="PANTHER" id="PTHR40112:SF1">
    <property type="entry name" value="H2HPP ISOMERASE"/>
    <property type="match status" value="1"/>
</dbReference>
<dbReference type="SUPFAM" id="SSF51182">
    <property type="entry name" value="RmlC-like cupins"/>
    <property type="match status" value="1"/>
</dbReference>